<comment type="similarity">
    <text evidence="1">Belongs to the DSD1 family.</text>
</comment>
<dbReference type="Pfam" id="PF14031">
    <property type="entry name" value="D-ser_dehydrat"/>
    <property type="match status" value="1"/>
</dbReference>
<dbReference type="SUPFAM" id="SSF51419">
    <property type="entry name" value="PLP-binding barrel"/>
    <property type="match status" value="1"/>
</dbReference>
<name>A0A4Y5YN09_9MICO</name>
<feature type="domain" description="D-serine dehydratase-like" evidence="3">
    <location>
        <begin position="302"/>
        <end position="388"/>
    </location>
</feature>
<keyword evidence="2" id="KW-0456">Lyase</keyword>
<dbReference type="InterPro" id="IPR026956">
    <property type="entry name" value="D-ser_dehydrat-like_dom"/>
</dbReference>
<evidence type="ECO:0000259" key="3">
    <source>
        <dbReference type="SMART" id="SM01119"/>
    </source>
</evidence>
<dbReference type="InterPro" id="IPR029066">
    <property type="entry name" value="PLP-binding_barrel"/>
</dbReference>
<reference evidence="4 5" key="1">
    <citation type="submission" date="2019-06" db="EMBL/GenBank/DDBJ databases">
        <title>Complete genome of Microbacterium foliorum M2.</title>
        <authorList>
            <person name="Cao G."/>
        </authorList>
    </citation>
    <scope>NUCLEOTIDE SEQUENCE [LARGE SCALE GENOMIC DNA]</scope>
    <source>
        <strain evidence="4 5">M2</strain>
    </source>
</reference>
<dbReference type="InterPro" id="IPR051466">
    <property type="entry name" value="D-amino_acid_metab_enzyme"/>
</dbReference>
<dbReference type="AlphaFoldDB" id="A0A4Y5YN09"/>
<dbReference type="OrthoDB" id="9811417at2"/>
<proteinExistence type="inferred from homology"/>
<protein>
    <submittedName>
        <fullName evidence="4">Amino acid deaminase</fullName>
    </submittedName>
</protein>
<accession>A0A4Y5YN09</accession>
<dbReference type="SMART" id="SM01119">
    <property type="entry name" value="D-ser_dehydrat"/>
    <property type="match status" value="1"/>
</dbReference>
<dbReference type="Gene3D" id="2.40.37.20">
    <property type="entry name" value="D-serine dehydratase-like domain"/>
    <property type="match status" value="1"/>
</dbReference>
<dbReference type="Gene3D" id="3.20.20.10">
    <property type="entry name" value="Alanine racemase"/>
    <property type="match status" value="1"/>
</dbReference>
<dbReference type="InterPro" id="IPR042208">
    <property type="entry name" value="D-ser_dehydrat-like_sf"/>
</dbReference>
<dbReference type="PANTHER" id="PTHR28004:SF8">
    <property type="entry name" value="D-SERINE DEAMINASE"/>
    <property type="match status" value="1"/>
</dbReference>
<dbReference type="InterPro" id="IPR001608">
    <property type="entry name" value="Ala_racemase_N"/>
</dbReference>
<evidence type="ECO:0000313" key="5">
    <source>
        <dbReference type="Proteomes" id="UP000316125"/>
    </source>
</evidence>
<dbReference type="EMBL" id="CP041040">
    <property type="protein sequence ID" value="QDE34167.1"/>
    <property type="molecule type" value="Genomic_DNA"/>
</dbReference>
<gene>
    <name evidence="4" type="ORF">FIV50_04795</name>
</gene>
<dbReference type="GO" id="GO:0016829">
    <property type="term" value="F:lyase activity"/>
    <property type="evidence" value="ECO:0007669"/>
    <property type="project" value="UniProtKB-KW"/>
</dbReference>
<dbReference type="RefSeq" id="WP_140036439.1">
    <property type="nucleotide sequence ID" value="NZ_CP041040.1"/>
</dbReference>
<dbReference type="Proteomes" id="UP000316125">
    <property type="component" value="Chromosome"/>
</dbReference>
<sequence length="405" mass="42758">MPLQIPDPVLGTWAKGFPSRSAGLRLSEVAGAGLHLSDLVTPVLTVHEAAIAHNESTVFAWAERQGVLLAPHGKTTMAPALWQRLLDAGAWGISVATPWQAEVAVEAGVSTVLIANSVTDRTAARHLGELLAADRDLRILCWADSVDTVGILADALRDVDRPLDVLVELGGRGGRTGARSVGEGERIAQAILASPGLRLAGVTGYEGPFGPDRSDASVAAVDAYLSTLVELHRRLVYPPDVRPVLSAGGSAFPDRAAAILAPHRDDADIVLRSGAFQIHDDGFYTRMSPFGPLTSTAPLRSAMHAWSRVVSHPEKGLALLDAGRRDVPFDLDLPVPQSVDGRITALNDQHAFLDLADGASVAVGDVVRLGLSHPCTAFDKWRVVAMIDDPDAADPRVIGAVATCF</sequence>
<evidence type="ECO:0000256" key="1">
    <source>
        <dbReference type="ARBA" id="ARBA00005323"/>
    </source>
</evidence>
<organism evidence="4 5">
    <name type="scientific">Microbacterium foliorum</name>
    <dbReference type="NCBI Taxonomy" id="104336"/>
    <lineage>
        <taxon>Bacteria</taxon>
        <taxon>Bacillati</taxon>
        <taxon>Actinomycetota</taxon>
        <taxon>Actinomycetes</taxon>
        <taxon>Micrococcales</taxon>
        <taxon>Microbacteriaceae</taxon>
        <taxon>Microbacterium</taxon>
    </lineage>
</organism>
<evidence type="ECO:0000313" key="4">
    <source>
        <dbReference type="EMBL" id="QDE34167.1"/>
    </source>
</evidence>
<dbReference type="PANTHER" id="PTHR28004">
    <property type="entry name" value="ZGC:162816-RELATED"/>
    <property type="match status" value="1"/>
</dbReference>
<evidence type="ECO:0000256" key="2">
    <source>
        <dbReference type="ARBA" id="ARBA00023239"/>
    </source>
</evidence>
<dbReference type="Pfam" id="PF01168">
    <property type="entry name" value="Ala_racemase_N"/>
    <property type="match status" value="1"/>
</dbReference>